<comment type="caution">
    <text evidence="1">The sequence shown here is derived from an EMBL/GenBank/DDBJ whole genome shotgun (WGS) entry which is preliminary data.</text>
</comment>
<gene>
    <name evidence="1" type="ORF">ACHAWU_002434</name>
</gene>
<evidence type="ECO:0000313" key="1">
    <source>
        <dbReference type="EMBL" id="KAL3760612.1"/>
    </source>
</evidence>
<evidence type="ECO:0000313" key="2">
    <source>
        <dbReference type="Proteomes" id="UP001530293"/>
    </source>
</evidence>
<dbReference type="AlphaFoldDB" id="A0ABD3MEM9"/>
<keyword evidence="2" id="KW-1185">Reference proteome</keyword>
<protein>
    <submittedName>
        <fullName evidence="1">Uncharacterized protein</fullName>
    </submittedName>
</protein>
<reference evidence="1 2" key="1">
    <citation type="submission" date="2024-10" db="EMBL/GenBank/DDBJ databases">
        <title>Updated reference genomes for cyclostephanoid diatoms.</title>
        <authorList>
            <person name="Roberts W.R."/>
            <person name="Alverson A.J."/>
        </authorList>
    </citation>
    <scope>NUCLEOTIDE SEQUENCE [LARGE SCALE GENOMIC DNA]</scope>
    <source>
        <strain evidence="1 2">AJA232-27</strain>
    </source>
</reference>
<proteinExistence type="predicted"/>
<dbReference type="Proteomes" id="UP001530293">
    <property type="component" value="Unassembled WGS sequence"/>
</dbReference>
<dbReference type="EMBL" id="JALLBG020000178">
    <property type="protein sequence ID" value="KAL3760612.1"/>
    <property type="molecule type" value="Genomic_DNA"/>
</dbReference>
<accession>A0ABD3MEM9</accession>
<name>A0ABD3MEM9_9STRA</name>
<sequence length="267" mass="29687">MAELSKTALVSTETGGKQDVEFIVHKNSSCCRDCYQWPIIGQCYLSKLYDVQRCARCVETYSGEATDLEVKKASSDEKKFSRGVVLKLKIDNGGDVQNRRVKVEELWDKSGSHFSFAKLTSLAAGFIVPADAKASATTMKDNATEEDGKIVVSSDDGWDTGSISCALHEASRAETNADSNTYRNEDGVKLTLNYEGEVPNDAFLAKAKFTYIDEDGEVTTISSDNELEDSFRQFFKKYHETEKSLGATEKKLGEELRFRITMTIPKD</sequence>
<organism evidence="1 2">
    <name type="scientific">Discostella pseudostelligera</name>
    <dbReference type="NCBI Taxonomy" id="259834"/>
    <lineage>
        <taxon>Eukaryota</taxon>
        <taxon>Sar</taxon>
        <taxon>Stramenopiles</taxon>
        <taxon>Ochrophyta</taxon>
        <taxon>Bacillariophyta</taxon>
        <taxon>Coscinodiscophyceae</taxon>
        <taxon>Thalassiosirophycidae</taxon>
        <taxon>Stephanodiscales</taxon>
        <taxon>Stephanodiscaceae</taxon>
        <taxon>Discostella</taxon>
    </lineage>
</organism>